<dbReference type="Proteomes" id="UP000184428">
    <property type="component" value="Unassembled WGS sequence"/>
</dbReference>
<name>A0A1M7UV29_9ACTN</name>
<evidence type="ECO:0000313" key="2">
    <source>
        <dbReference type="Proteomes" id="UP000184428"/>
    </source>
</evidence>
<dbReference type="AlphaFoldDB" id="A0A1M7UV29"/>
<dbReference type="GO" id="GO:0005975">
    <property type="term" value="P:carbohydrate metabolic process"/>
    <property type="evidence" value="ECO:0007669"/>
    <property type="project" value="InterPro"/>
</dbReference>
<dbReference type="Gene3D" id="3.20.20.370">
    <property type="entry name" value="Glycoside hydrolase/deacetylase"/>
    <property type="match status" value="1"/>
</dbReference>
<dbReference type="EMBL" id="FRDM01000031">
    <property type="protein sequence ID" value="SHN86842.1"/>
    <property type="molecule type" value="Genomic_DNA"/>
</dbReference>
<organism evidence="1 2">
    <name type="scientific">Geodermatophilus obscurus</name>
    <dbReference type="NCBI Taxonomy" id="1861"/>
    <lineage>
        <taxon>Bacteria</taxon>
        <taxon>Bacillati</taxon>
        <taxon>Actinomycetota</taxon>
        <taxon>Actinomycetes</taxon>
        <taxon>Geodermatophilales</taxon>
        <taxon>Geodermatophilaceae</taxon>
        <taxon>Geodermatophilus</taxon>
    </lineage>
</organism>
<dbReference type="InterPro" id="IPR011330">
    <property type="entry name" value="Glyco_hydro/deAcase_b/a-brl"/>
</dbReference>
<proteinExistence type="predicted"/>
<reference evidence="1 2" key="1">
    <citation type="submission" date="2016-12" db="EMBL/GenBank/DDBJ databases">
        <authorList>
            <person name="Song W.-J."/>
            <person name="Kurnit D.M."/>
        </authorList>
    </citation>
    <scope>NUCLEOTIDE SEQUENCE [LARGE SCALE GENOMIC DNA]</scope>
    <source>
        <strain evidence="1 2">DSM 43162</strain>
    </source>
</reference>
<evidence type="ECO:0008006" key="3">
    <source>
        <dbReference type="Google" id="ProtNLM"/>
    </source>
</evidence>
<accession>A0A1M7UV29</accession>
<protein>
    <recommendedName>
        <fullName evidence="3">Polysaccharide deacetylase</fullName>
    </recommendedName>
</protein>
<sequence length="83" mass="8961">MDTLGWQGTSGGMSAQQVADRAMNALRPGEIVLMHLGSHPEDGTTLDADALPDMIERMRAADYTFVTLDALISTEDRRRLAAG</sequence>
<evidence type="ECO:0000313" key="1">
    <source>
        <dbReference type="EMBL" id="SHN86842.1"/>
    </source>
</evidence>
<dbReference type="SUPFAM" id="SSF88713">
    <property type="entry name" value="Glycoside hydrolase/deacetylase"/>
    <property type="match status" value="1"/>
</dbReference>
<gene>
    <name evidence="1" type="ORF">SAMN05660350_04015</name>
</gene>